<comment type="caution">
    <text evidence="1">The sequence shown here is derived from an EMBL/GenBank/DDBJ whole genome shotgun (WGS) entry which is preliminary data.</text>
</comment>
<accession>A0A392QQB9</accession>
<organism evidence="1 2">
    <name type="scientific">Trifolium medium</name>
    <dbReference type="NCBI Taxonomy" id="97028"/>
    <lineage>
        <taxon>Eukaryota</taxon>
        <taxon>Viridiplantae</taxon>
        <taxon>Streptophyta</taxon>
        <taxon>Embryophyta</taxon>
        <taxon>Tracheophyta</taxon>
        <taxon>Spermatophyta</taxon>
        <taxon>Magnoliopsida</taxon>
        <taxon>eudicotyledons</taxon>
        <taxon>Gunneridae</taxon>
        <taxon>Pentapetalae</taxon>
        <taxon>rosids</taxon>
        <taxon>fabids</taxon>
        <taxon>Fabales</taxon>
        <taxon>Fabaceae</taxon>
        <taxon>Papilionoideae</taxon>
        <taxon>50 kb inversion clade</taxon>
        <taxon>NPAAA clade</taxon>
        <taxon>Hologalegina</taxon>
        <taxon>IRL clade</taxon>
        <taxon>Trifolieae</taxon>
        <taxon>Trifolium</taxon>
    </lineage>
</organism>
<evidence type="ECO:0000313" key="2">
    <source>
        <dbReference type="Proteomes" id="UP000265520"/>
    </source>
</evidence>
<dbReference type="Proteomes" id="UP000265520">
    <property type="component" value="Unassembled WGS sequence"/>
</dbReference>
<dbReference type="EMBL" id="LXQA010151696">
    <property type="protein sequence ID" value="MCI26177.1"/>
    <property type="molecule type" value="Genomic_DNA"/>
</dbReference>
<keyword evidence="2" id="KW-1185">Reference proteome</keyword>
<proteinExistence type="predicted"/>
<feature type="non-terminal residue" evidence="1">
    <location>
        <position position="1"/>
    </location>
</feature>
<dbReference type="AlphaFoldDB" id="A0A392QQB9"/>
<evidence type="ECO:0000313" key="1">
    <source>
        <dbReference type="EMBL" id="MCI26177.1"/>
    </source>
</evidence>
<evidence type="ECO:0008006" key="3">
    <source>
        <dbReference type="Google" id="ProtNLM"/>
    </source>
</evidence>
<protein>
    <recommendedName>
        <fullName evidence="3">Protein FAR1-RELATED SEQUENCE</fullName>
    </recommendedName>
</protein>
<name>A0A392QQB9_9FABA</name>
<reference evidence="1 2" key="1">
    <citation type="journal article" date="2018" name="Front. Plant Sci.">
        <title>Red Clover (Trifolium pratense) and Zigzag Clover (T. medium) - A Picture of Genomic Similarities and Differences.</title>
        <authorList>
            <person name="Dluhosova J."/>
            <person name="Istvanek J."/>
            <person name="Nedelnik J."/>
            <person name="Repkova J."/>
        </authorList>
    </citation>
    <scope>NUCLEOTIDE SEQUENCE [LARGE SCALE GENOMIC DNA]</scope>
    <source>
        <strain evidence="2">cv. 10/8</strain>
        <tissue evidence="1">Leaf</tissue>
    </source>
</reference>
<sequence length="75" mass="8548">CNRSYNQIAMEEMFASFDKGETSEGNKQSDECQDIKIASENETPKLEMAFSSEDQVFDYYTNYARCMGFGMGKIS</sequence>